<feature type="domain" description="PAS" evidence="1">
    <location>
        <begin position="180"/>
        <end position="215"/>
    </location>
</feature>
<comment type="caution">
    <text evidence="4">The sequence shown here is derived from an EMBL/GenBank/DDBJ whole genome shotgun (WGS) entry which is preliminary data.</text>
</comment>
<protein>
    <submittedName>
        <fullName evidence="4">EAL domain-containing protein</fullName>
    </submittedName>
</protein>
<dbReference type="AlphaFoldDB" id="A0A6A8A438"/>
<dbReference type="InterPro" id="IPR043128">
    <property type="entry name" value="Rev_trsase/Diguanyl_cyclase"/>
</dbReference>
<evidence type="ECO:0000313" key="5">
    <source>
        <dbReference type="Proteomes" id="UP000435138"/>
    </source>
</evidence>
<reference evidence="4 5" key="1">
    <citation type="submission" date="2019-11" db="EMBL/GenBank/DDBJ databases">
        <title>Genome analysis of Rhizobacterium cereale a novel genus and species isolated from maize roots in North Spain.</title>
        <authorList>
            <person name="Menendez E."/>
            <person name="Flores-Felix J.D."/>
            <person name="Ramirez-Bahena M.-H."/>
            <person name="Igual J.M."/>
            <person name="Garcia-Fraile P."/>
            <person name="Peix A."/>
            <person name="Velazquez E."/>
        </authorList>
    </citation>
    <scope>NUCLEOTIDE SEQUENCE [LARGE SCALE GENOMIC DNA]</scope>
    <source>
        <strain evidence="4 5">RZME27</strain>
    </source>
</reference>
<dbReference type="InterPro" id="IPR003018">
    <property type="entry name" value="GAF"/>
</dbReference>
<dbReference type="Pfam" id="PF08448">
    <property type="entry name" value="PAS_4"/>
    <property type="match status" value="1"/>
</dbReference>
<dbReference type="InterPro" id="IPR000014">
    <property type="entry name" value="PAS"/>
</dbReference>
<dbReference type="Pfam" id="PF00563">
    <property type="entry name" value="EAL"/>
    <property type="match status" value="1"/>
</dbReference>
<dbReference type="InterPro" id="IPR013656">
    <property type="entry name" value="PAS_4"/>
</dbReference>
<dbReference type="EMBL" id="WIXI01000037">
    <property type="protein sequence ID" value="MQY45763.1"/>
    <property type="molecule type" value="Genomic_DNA"/>
</dbReference>
<dbReference type="SUPFAM" id="SSF55785">
    <property type="entry name" value="PYP-like sensor domain (PAS domain)"/>
    <property type="match status" value="3"/>
</dbReference>
<proteinExistence type="predicted"/>
<dbReference type="Pfam" id="PF13188">
    <property type="entry name" value="PAS_8"/>
    <property type="match status" value="1"/>
</dbReference>
<dbReference type="InterPro" id="IPR029787">
    <property type="entry name" value="Nucleotide_cyclase"/>
</dbReference>
<feature type="domain" description="GGDEF" evidence="3">
    <location>
        <begin position="570"/>
        <end position="704"/>
    </location>
</feature>
<dbReference type="SMART" id="SM00065">
    <property type="entry name" value="GAF"/>
    <property type="match status" value="1"/>
</dbReference>
<feature type="domain" description="PAS" evidence="1">
    <location>
        <begin position="292"/>
        <end position="357"/>
    </location>
</feature>
<dbReference type="InterPro" id="IPR001633">
    <property type="entry name" value="EAL_dom"/>
</dbReference>
<organism evidence="4 5">
    <name type="scientific">Endobacterium cereale</name>
    <dbReference type="NCBI Taxonomy" id="2663029"/>
    <lineage>
        <taxon>Bacteria</taxon>
        <taxon>Pseudomonadati</taxon>
        <taxon>Pseudomonadota</taxon>
        <taxon>Alphaproteobacteria</taxon>
        <taxon>Hyphomicrobiales</taxon>
        <taxon>Rhizobiaceae</taxon>
        <taxon>Endobacterium</taxon>
    </lineage>
</organism>
<evidence type="ECO:0000259" key="3">
    <source>
        <dbReference type="PROSITE" id="PS50887"/>
    </source>
</evidence>
<dbReference type="InterPro" id="IPR029016">
    <property type="entry name" value="GAF-like_dom_sf"/>
</dbReference>
<dbReference type="PROSITE" id="PS50887">
    <property type="entry name" value="GGDEF"/>
    <property type="match status" value="1"/>
</dbReference>
<dbReference type="SMART" id="SM00052">
    <property type="entry name" value="EAL"/>
    <property type="match status" value="1"/>
</dbReference>
<dbReference type="Gene3D" id="3.20.20.450">
    <property type="entry name" value="EAL domain"/>
    <property type="match status" value="1"/>
</dbReference>
<accession>A0A6A8A438</accession>
<name>A0A6A8A438_9HYPH</name>
<feature type="domain" description="EAL" evidence="2">
    <location>
        <begin position="713"/>
        <end position="963"/>
    </location>
</feature>
<gene>
    <name evidence="4" type="ORF">GAO09_06770</name>
</gene>
<dbReference type="PANTHER" id="PTHR44757:SF2">
    <property type="entry name" value="BIOFILM ARCHITECTURE MAINTENANCE PROTEIN MBAA"/>
    <property type="match status" value="1"/>
</dbReference>
<dbReference type="InterPro" id="IPR013767">
    <property type="entry name" value="PAS_fold"/>
</dbReference>
<dbReference type="Pfam" id="PF00990">
    <property type="entry name" value="GGDEF"/>
    <property type="match status" value="1"/>
</dbReference>
<dbReference type="InterPro" id="IPR035965">
    <property type="entry name" value="PAS-like_dom_sf"/>
</dbReference>
<sequence length="974" mass="106952">MTQADPSQTWSNPEGKRLQEVRSYGFLRAGSRSSLDQIVKLAARVFNVPTSLLSFLDEDTQWFAAQTGFDPCGTTRDLSFCAHALDSAEILVVADARADDRFRSNALVTSDPFIRFYAGAPLVTSKGHILGTLCIIDTLPREDFSAEDRETLQAMANLAMDQLELNRSAEMQKAALCLNQTSPDAIIHIDAGGMIMYANRAARTIFGYQEDELVNSPIDKLLPVKLQKKMAAVVRKFRASRSEFLSFTPIEAIGLHKSAGEIPIEFSAGIWASNKSFCMGVIVRDIEERKRREASFEMLFDRNPIPMWIFDAGSLDFLAINDAACALYGYTRPEALTKNALDMRPAEEREEIRATIKDFGDFYQSERPGTHVAADGGLLRVLTFARRLRHNNKDCVVVANVDVTERDMAQNQLASTEIFLNAVVESIPSMVFVKDAASGKFVLLNKAGERLLGTRREDLIGKSDFDLFDVKEAERFRKADEAVMALGELVTIENEPISTPAGMRSLRTQKIGVPDANGNPRYLLGISEDVTERLEVEQQNRHMSLHDILTDLPNRHSFQVGLDRQLASSEPFALIMIDLDRFKGINDTLGHQAGDELLRQIAREMVSVKGDQDIVARLGGDEFSVIHKLDGAGDASANKLADRLISVLAKPYIIDGHAVSIGCSLGIAISPGHGSTADVLIKRADLALYVAKSTGEGEARLFESSMETKADRERLLRGELQNALTNEQFHLDFQPIVDAETGKIVCCEALLRWNHPKLGSISPTEFIPAAEASGLIVSIGRWVLEQACNDASRWPSDVKVAVNLSPRQFSGFGLAASVAKALAVSGLTPDRLELEITESVFLSDTDDNIRVLNGLKSLGARIALDDFGTGYSSLAYLRKFSFDKLKIDRSFVTDVAVSDENLAIVRAIIGLGRSFSAIVTAEGVETNDQCDCLRVEGCDQLQGYLFSKPVASAELIPMLREAQSGQFTATCSAR</sequence>
<evidence type="ECO:0000259" key="1">
    <source>
        <dbReference type="PROSITE" id="PS50112"/>
    </source>
</evidence>
<dbReference type="CDD" id="cd01949">
    <property type="entry name" value="GGDEF"/>
    <property type="match status" value="1"/>
</dbReference>
<dbReference type="Gene3D" id="3.30.70.270">
    <property type="match status" value="1"/>
</dbReference>
<dbReference type="SUPFAM" id="SSF55781">
    <property type="entry name" value="GAF domain-like"/>
    <property type="match status" value="1"/>
</dbReference>
<dbReference type="PROSITE" id="PS50883">
    <property type="entry name" value="EAL"/>
    <property type="match status" value="1"/>
</dbReference>
<dbReference type="SUPFAM" id="SSF141868">
    <property type="entry name" value="EAL domain-like"/>
    <property type="match status" value="1"/>
</dbReference>
<dbReference type="SMART" id="SM00267">
    <property type="entry name" value="GGDEF"/>
    <property type="match status" value="1"/>
</dbReference>
<dbReference type="Gene3D" id="3.30.450.40">
    <property type="match status" value="1"/>
</dbReference>
<dbReference type="PROSITE" id="PS50112">
    <property type="entry name" value="PAS"/>
    <property type="match status" value="3"/>
</dbReference>
<evidence type="ECO:0000313" key="4">
    <source>
        <dbReference type="EMBL" id="MQY45763.1"/>
    </source>
</evidence>
<dbReference type="InterPro" id="IPR052155">
    <property type="entry name" value="Biofilm_reg_signaling"/>
</dbReference>
<dbReference type="Pfam" id="PF00989">
    <property type="entry name" value="PAS"/>
    <property type="match status" value="1"/>
</dbReference>
<dbReference type="CDD" id="cd00130">
    <property type="entry name" value="PAS"/>
    <property type="match status" value="3"/>
</dbReference>
<dbReference type="NCBIfam" id="TIGR00254">
    <property type="entry name" value="GGDEF"/>
    <property type="match status" value="1"/>
</dbReference>
<dbReference type="Gene3D" id="3.30.450.20">
    <property type="entry name" value="PAS domain"/>
    <property type="match status" value="3"/>
</dbReference>
<dbReference type="SMART" id="SM00091">
    <property type="entry name" value="PAS"/>
    <property type="match status" value="3"/>
</dbReference>
<dbReference type="PANTHER" id="PTHR44757">
    <property type="entry name" value="DIGUANYLATE CYCLASE DGCP"/>
    <property type="match status" value="1"/>
</dbReference>
<feature type="domain" description="PAS" evidence="1">
    <location>
        <begin position="416"/>
        <end position="487"/>
    </location>
</feature>
<evidence type="ECO:0000259" key="2">
    <source>
        <dbReference type="PROSITE" id="PS50883"/>
    </source>
</evidence>
<dbReference type="InterPro" id="IPR035919">
    <property type="entry name" value="EAL_sf"/>
</dbReference>
<dbReference type="Pfam" id="PF01590">
    <property type="entry name" value="GAF"/>
    <property type="match status" value="1"/>
</dbReference>
<keyword evidence="5" id="KW-1185">Reference proteome</keyword>
<dbReference type="InterPro" id="IPR000160">
    <property type="entry name" value="GGDEF_dom"/>
</dbReference>
<dbReference type="GO" id="GO:0006355">
    <property type="term" value="P:regulation of DNA-templated transcription"/>
    <property type="evidence" value="ECO:0007669"/>
    <property type="project" value="InterPro"/>
</dbReference>
<dbReference type="SUPFAM" id="SSF55073">
    <property type="entry name" value="Nucleotide cyclase"/>
    <property type="match status" value="1"/>
</dbReference>
<dbReference type="CDD" id="cd01948">
    <property type="entry name" value="EAL"/>
    <property type="match status" value="1"/>
</dbReference>
<dbReference type="Proteomes" id="UP000435138">
    <property type="component" value="Unassembled WGS sequence"/>
</dbReference>
<dbReference type="NCBIfam" id="TIGR00229">
    <property type="entry name" value="sensory_box"/>
    <property type="match status" value="3"/>
</dbReference>